<proteinExistence type="predicted"/>
<keyword evidence="3" id="KW-1185">Reference proteome</keyword>
<evidence type="ECO:0000313" key="3">
    <source>
        <dbReference type="Proteomes" id="UP000199249"/>
    </source>
</evidence>
<dbReference type="OrthoDB" id="1395864at2"/>
<reference evidence="3" key="1">
    <citation type="submission" date="2016-10" db="EMBL/GenBank/DDBJ databases">
        <authorList>
            <person name="Varghese N."/>
            <person name="Submissions S."/>
        </authorList>
    </citation>
    <scope>NUCLEOTIDE SEQUENCE [LARGE SCALE GENOMIC DNA]</scope>
    <source>
        <strain evidence="3">CGMCC 1.8975</strain>
    </source>
</reference>
<accession>A0A1H3LW39</accession>
<gene>
    <name evidence="2" type="ORF">SAMN04488069_111158</name>
</gene>
<dbReference type="Proteomes" id="UP000199249">
    <property type="component" value="Unassembled WGS sequence"/>
</dbReference>
<dbReference type="PROSITE" id="PS51257">
    <property type="entry name" value="PROKAR_LIPOPROTEIN"/>
    <property type="match status" value="1"/>
</dbReference>
<evidence type="ECO:0000256" key="1">
    <source>
        <dbReference type="SAM" id="SignalP"/>
    </source>
</evidence>
<feature type="signal peptide" evidence="1">
    <location>
        <begin position="1"/>
        <end position="23"/>
    </location>
</feature>
<dbReference type="EMBL" id="FNOV01000011">
    <property type="protein sequence ID" value="SDY68543.1"/>
    <property type="molecule type" value="Genomic_DNA"/>
</dbReference>
<protein>
    <submittedName>
        <fullName evidence="2">Uncharacterized protein</fullName>
    </submittedName>
</protein>
<organism evidence="2 3">
    <name type="scientific">Hymenobacter psychrophilus</name>
    <dbReference type="NCBI Taxonomy" id="651662"/>
    <lineage>
        <taxon>Bacteria</taxon>
        <taxon>Pseudomonadati</taxon>
        <taxon>Bacteroidota</taxon>
        <taxon>Cytophagia</taxon>
        <taxon>Cytophagales</taxon>
        <taxon>Hymenobacteraceae</taxon>
        <taxon>Hymenobacter</taxon>
    </lineage>
</organism>
<name>A0A1H3LW39_9BACT</name>
<keyword evidence="1" id="KW-0732">Signal</keyword>
<dbReference type="RefSeq" id="WP_092742123.1">
    <property type="nucleotide sequence ID" value="NZ_FNOV01000011.1"/>
</dbReference>
<dbReference type="AlphaFoldDB" id="A0A1H3LW39"/>
<evidence type="ECO:0000313" key="2">
    <source>
        <dbReference type="EMBL" id="SDY68543.1"/>
    </source>
</evidence>
<sequence>MIKIYIRLMVMTVALGFVVSSCTKTETAPNQPVVATGTATLDKTTAVPGEVVIITTSASLENKPSWEVTLGGQKVVLGRLNDKQAVFLVPALPSGTASLDLSPLGVKEATNMTIGSYAAIKDPAPVYTAFQGKLDAAVTQLEQLTRAALYPIPAQNLAVFKNMQQSLPAAYAAATNAQKLEAAYFMRQLDFIPVDFTNLAERSTLVLNDPSDQFMKIGLQFVKENTKAVVGVSLLAAGGVLSSPVLAIAGGAIAIYHLNQSHKIVDTLINNIGVAFRIDGYSNRSINGTTGGLQLRNGVPKDIRIEATYRTMQPSDAQGGPFLQEMMVGVSELKQARTLMQTALNQMRTGLLGSDVTLAPFSDVKTQAATTTYFLPASGLLIGNVSVAGIALSAVSQPGEVVTLTASSTTITAVTPFTFTATYINAPLGVNVRKTFDAEFSSACDDPAQFALLTGGSSKIWRHVATDGQVVSTYCGRYDTKTFTNARIMTNTYWGGDQVNCTAVNNSIEVQLCGNRLGWVGQNGVVGFPYRIITLTANEFTFEAPSDGGLHIFTYRP</sequence>
<feature type="chain" id="PRO_5011581407" evidence="1">
    <location>
        <begin position="24"/>
        <end position="557"/>
    </location>
</feature>